<dbReference type="SUPFAM" id="SSF46689">
    <property type="entry name" value="Homeodomain-like"/>
    <property type="match status" value="1"/>
</dbReference>
<proteinExistence type="predicted"/>
<comment type="subcellular location">
    <subcellularLocation>
        <location evidence="5">Nucleus</location>
    </subcellularLocation>
</comment>
<dbReference type="PROSITE" id="PS00028">
    <property type="entry name" value="ZINC_FINGER_C2H2_1"/>
    <property type="match status" value="1"/>
</dbReference>
<dbReference type="PROSITE" id="PS50071">
    <property type="entry name" value="HOMEOBOX_2"/>
    <property type="match status" value="1"/>
</dbReference>
<keyword evidence="4" id="KW-0862">Zinc</keyword>
<keyword evidence="1 5" id="KW-0238">DNA-binding</keyword>
<dbReference type="EMBL" id="JBFTWV010000034">
    <property type="protein sequence ID" value="KAL2795463.1"/>
    <property type="molecule type" value="Genomic_DNA"/>
</dbReference>
<name>A0ABR4G8V4_9EURO</name>
<dbReference type="Gene3D" id="3.30.160.60">
    <property type="entry name" value="Classic Zinc Finger"/>
    <property type="match status" value="1"/>
</dbReference>
<evidence type="ECO:0000256" key="4">
    <source>
        <dbReference type="PROSITE-ProRule" id="PRU00042"/>
    </source>
</evidence>
<dbReference type="InterPro" id="IPR001356">
    <property type="entry name" value="HD"/>
</dbReference>
<evidence type="ECO:0008006" key="11">
    <source>
        <dbReference type="Google" id="ProtNLM"/>
    </source>
</evidence>
<keyword evidence="4" id="KW-0479">Metal-binding</keyword>
<reference evidence="9 10" key="1">
    <citation type="submission" date="2024-07" db="EMBL/GenBank/DDBJ databases">
        <title>Section-level genome sequencing and comparative genomics of Aspergillus sections Usti and Cavernicolus.</title>
        <authorList>
            <consortium name="Lawrence Berkeley National Laboratory"/>
            <person name="Nybo J.L."/>
            <person name="Vesth T.C."/>
            <person name="Theobald S."/>
            <person name="Frisvad J.C."/>
            <person name="Larsen T.O."/>
            <person name="Kjaerboelling I."/>
            <person name="Rothschild-Mancinelli K."/>
            <person name="Lyhne E.K."/>
            <person name="Kogle M.E."/>
            <person name="Barry K."/>
            <person name="Clum A."/>
            <person name="Na H."/>
            <person name="Ledsgaard L."/>
            <person name="Lin J."/>
            <person name="Lipzen A."/>
            <person name="Kuo A."/>
            <person name="Riley R."/>
            <person name="Mondo S."/>
            <person name="Labutti K."/>
            <person name="Haridas S."/>
            <person name="Pangalinan J."/>
            <person name="Salamov A.A."/>
            <person name="Simmons B.A."/>
            <person name="Magnuson J.K."/>
            <person name="Chen J."/>
            <person name="Drula E."/>
            <person name="Henrissat B."/>
            <person name="Wiebenga A."/>
            <person name="Lubbers R.J."/>
            <person name="Gomes A.C."/>
            <person name="Makela M.R."/>
            <person name="Stajich J."/>
            <person name="Grigoriev I.V."/>
            <person name="Mortensen U.H."/>
            <person name="De Vries R.P."/>
            <person name="Baker S.E."/>
            <person name="Andersen M.R."/>
        </authorList>
    </citation>
    <scope>NUCLEOTIDE SEQUENCE [LARGE SCALE GENOMIC DNA]</scope>
    <source>
        <strain evidence="9 10">CBS 209.92</strain>
    </source>
</reference>
<feature type="domain" description="C2H2-type" evidence="8">
    <location>
        <begin position="301"/>
        <end position="324"/>
    </location>
</feature>
<protein>
    <recommendedName>
        <fullName evidence="11">Homeobox and C2H2 transcription factor</fullName>
    </recommendedName>
</protein>
<evidence type="ECO:0000256" key="1">
    <source>
        <dbReference type="ARBA" id="ARBA00023125"/>
    </source>
</evidence>
<keyword evidence="10" id="KW-1185">Reference proteome</keyword>
<keyword evidence="3 5" id="KW-0539">Nucleus</keyword>
<dbReference type="InterPro" id="IPR050224">
    <property type="entry name" value="TALE_homeobox"/>
</dbReference>
<dbReference type="SMART" id="SM00355">
    <property type="entry name" value="ZnF_C2H2"/>
    <property type="match status" value="2"/>
</dbReference>
<dbReference type="PROSITE" id="PS50157">
    <property type="entry name" value="ZINC_FINGER_C2H2_2"/>
    <property type="match status" value="1"/>
</dbReference>
<evidence type="ECO:0000313" key="10">
    <source>
        <dbReference type="Proteomes" id="UP001610563"/>
    </source>
</evidence>
<dbReference type="InterPro" id="IPR008422">
    <property type="entry name" value="KN_HD"/>
</dbReference>
<evidence type="ECO:0000313" key="9">
    <source>
        <dbReference type="EMBL" id="KAL2795463.1"/>
    </source>
</evidence>
<evidence type="ECO:0000256" key="5">
    <source>
        <dbReference type="PROSITE-ProRule" id="PRU00108"/>
    </source>
</evidence>
<keyword evidence="2 5" id="KW-0371">Homeobox</keyword>
<dbReference type="InterPro" id="IPR013087">
    <property type="entry name" value="Znf_C2H2_type"/>
</dbReference>
<evidence type="ECO:0000256" key="2">
    <source>
        <dbReference type="ARBA" id="ARBA00023155"/>
    </source>
</evidence>
<feature type="domain" description="Homeobox" evidence="7">
    <location>
        <begin position="99"/>
        <end position="162"/>
    </location>
</feature>
<accession>A0ABR4G8V4</accession>
<organism evidence="9 10">
    <name type="scientific">Aspergillus keveii</name>
    <dbReference type="NCBI Taxonomy" id="714993"/>
    <lineage>
        <taxon>Eukaryota</taxon>
        <taxon>Fungi</taxon>
        <taxon>Dikarya</taxon>
        <taxon>Ascomycota</taxon>
        <taxon>Pezizomycotina</taxon>
        <taxon>Eurotiomycetes</taxon>
        <taxon>Eurotiomycetidae</taxon>
        <taxon>Eurotiales</taxon>
        <taxon>Aspergillaceae</taxon>
        <taxon>Aspergillus</taxon>
        <taxon>Aspergillus subgen. Nidulantes</taxon>
    </lineage>
</organism>
<keyword evidence="4" id="KW-0863">Zinc-finger</keyword>
<feature type="DNA-binding region" description="Homeobox" evidence="5">
    <location>
        <begin position="101"/>
        <end position="163"/>
    </location>
</feature>
<dbReference type="Gene3D" id="1.10.10.60">
    <property type="entry name" value="Homeodomain-like"/>
    <property type="match status" value="1"/>
</dbReference>
<evidence type="ECO:0000259" key="8">
    <source>
        <dbReference type="PROSITE" id="PS50157"/>
    </source>
</evidence>
<dbReference type="SMART" id="SM00389">
    <property type="entry name" value="HOX"/>
    <property type="match status" value="1"/>
</dbReference>
<dbReference type="Pfam" id="PF05920">
    <property type="entry name" value="Homeobox_KN"/>
    <property type="match status" value="1"/>
</dbReference>
<evidence type="ECO:0000256" key="6">
    <source>
        <dbReference type="SAM" id="MobiDB-lite"/>
    </source>
</evidence>
<dbReference type="CDD" id="cd00086">
    <property type="entry name" value="homeodomain"/>
    <property type="match status" value="1"/>
</dbReference>
<gene>
    <name evidence="9" type="ORF">BJX66DRAFT_336811</name>
</gene>
<feature type="region of interest" description="Disordered" evidence="6">
    <location>
        <begin position="504"/>
        <end position="524"/>
    </location>
</feature>
<dbReference type="InterPro" id="IPR009057">
    <property type="entry name" value="Homeodomain-like_sf"/>
</dbReference>
<dbReference type="Proteomes" id="UP001610563">
    <property type="component" value="Unassembled WGS sequence"/>
</dbReference>
<evidence type="ECO:0000259" key="7">
    <source>
        <dbReference type="PROSITE" id="PS50071"/>
    </source>
</evidence>
<dbReference type="PANTHER" id="PTHR11850">
    <property type="entry name" value="HOMEOBOX PROTEIN TRANSCRIPTION FACTORS"/>
    <property type="match status" value="1"/>
</dbReference>
<evidence type="ECO:0000256" key="3">
    <source>
        <dbReference type="ARBA" id="ARBA00023242"/>
    </source>
</evidence>
<comment type="caution">
    <text evidence="9">The sequence shown here is derived from an EMBL/GenBank/DDBJ whole genome shotgun (WGS) entry which is preliminary data.</text>
</comment>
<sequence>MQSQQVTGSGLILPCVQREDIQFDATENLRETDAPPFYPSSTFFAGQSLEEDDCRSAVELSDSCSSWFSFLHTDFLGESEVSDNILQRLSESSTTAQKAPKRTPRTRLSASAVKILRTWFEQHRDDPYPTDIDKEILARRSSLTLTQVSNWFNNARRSKGRVSRARQQCHDKVNRDASCLSPLERWKNSPPETEAAATSDIIRALEEHASSSLYNDGAIQPPCLLKDLCSSNSSSASLLIPKALSADIFEHSQSSGSDLDFKSNVEARYQRPPTPVPSRRRRNRVRPFKKLKGQGQGPRPYQCTFCADSFPTKYDWQRHEKALHLPVDRWVCAPRGSVLELEDDNNGNIKAQLCVFCRALYPTPEHLARHNFFTCYSKPIDERLFFRKDHLKQHLKLTHNASWLPSMEAWLDTRNAIVSRCGFCSATFSAWDERVEHIAEHFKAGAKMAQWKGDWGFEPEVEKEVQNAMPPYLLGYEQNTMDPWRMTDNNNNNNNNTARGRLVQRQQQLGDEESPPLHETNINTPNALSKYTSLRQELVAYIRTQLAANVYPSDVDLQNMARLIAYGDTDRCNQTYADDPAWLITVKQEAGLDICE</sequence>